<dbReference type="RefSeq" id="WP_194027932.1">
    <property type="nucleotide sequence ID" value="NZ_JADEWZ010000003.1"/>
</dbReference>
<dbReference type="Gene3D" id="3.40.50.1110">
    <property type="entry name" value="SGNH hydrolase"/>
    <property type="match status" value="1"/>
</dbReference>
<gene>
    <name evidence="2" type="ORF">IQ249_02950</name>
</gene>
<evidence type="ECO:0000313" key="2">
    <source>
        <dbReference type="EMBL" id="MBE9114847.1"/>
    </source>
</evidence>
<sequence length="446" mass="50011">MSHFFDPRTLKSQKRAIAALLILLVSGCRQTSQSVSPEAPQQPLMSRSTPASCDRADPFATAANKAQTAANLAQNARSPQEWQKVALHWMQAIERMEAIPLSSPKRPFAEKKVREYQQNLVIAQNNAAVGQQLPFESFESRFLDEQLLLYLSYVAAMGTPDILVVGSSRALQGVDPQQLEAELAQRGQPNVKVFNFGVNGATAQVVDTIVREIIPPEQLPKLIIWADGVRAFNSGRVDRTYNAIAPSKGYQKLLTSGVRPTLPMEETNFDNDCDRTHGMSISQILNFFPIEMAQATDVNAINANGFLPDATRFNPATYYQKYPRVAGRYDSDYANLNLWGQQTVALKRLVAYTKEQNIPLIIVNLPLTQDYLDPVRQRAEQQFAAFMQYLAQQEGFVFTNFNQYSALQNNNLFTDPSHLNRFGAIAVSRQLITQPQIPWEKLTQPQ</sequence>
<proteinExistence type="predicted"/>
<feature type="region of interest" description="Disordered" evidence="1">
    <location>
        <begin position="33"/>
        <end position="52"/>
    </location>
</feature>
<dbReference type="AlphaFoldDB" id="A0A8J7DSV8"/>
<dbReference type="Proteomes" id="UP000654482">
    <property type="component" value="Unassembled WGS sequence"/>
</dbReference>
<dbReference type="EMBL" id="JADEWZ010000003">
    <property type="protein sequence ID" value="MBE9114847.1"/>
    <property type="molecule type" value="Genomic_DNA"/>
</dbReference>
<dbReference type="SUPFAM" id="SSF52266">
    <property type="entry name" value="SGNH hydrolase"/>
    <property type="match status" value="1"/>
</dbReference>
<comment type="caution">
    <text evidence="2">The sequence shown here is derived from an EMBL/GenBank/DDBJ whole genome shotgun (WGS) entry which is preliminary data.</text>
</comment>
<reference evidence="2" key="1">
    <citation type="submission" date="2020-10" db="EMBL/GenBank/DDBJ databases">
        <authorList>
            <person name="Castelo-Branco R."/>
            <person name="Eusebio N."/>
            <person name="Adriana R."/>
            <person name="Vieira A."/>
            <person name="Brugerolle De Fraissinette N."/>
            <person name="Rezende De Castro R."/>
            <person name="Schneider M.P."/>
            <person name="Vasconcelos V."/>
            <person name="Leao P.N."/>
        </authorList>
    </citation>
    <scope>NUCLEOTIDE SEQUENCE</scope>
    <source>
        <strain evidence="2">LEGE 07157</strain>
    </source>
</reference>
<protein>
    <recommendedName>
        <fullName evidence="4">DUF1574 domain-containing protein</fullName>
    </recommendedName>
</protein>
<evidence type="ECO:0000256" key="1">
    <source>
        <dbReference type="SAM" id="MobiDB-lite"/>
    </source>
</evidence>
<evidence type="ECO:0000313" key="3">
    <source>
        <dbReference type="Proteomes" id="UP000654482"/>
    </source>
</evidence>
<keyword evidence="3" id="KW-1185">Reference proteome</keyword>
<evidence type="ECO:0008006" key="4">
    <source>
        <dbReference type="Google" id="ProtNLM"/>
    </source>
</evidence>
<organism evidence="2 3">
    <name type="scientific">Lusitaniella coriacea LEGE 07157</name>
    <dbReference type="NCBI Taxonomy" id="945747"/>
    <lineage>
        <taxon>Bacteria</taxon>
        <taxon>Bacillati</taxon>
        <taxon>Cyanobacteriota</taxon>
        <taxon>Cyanophyceae</taxon>
        <taxon>Spirulinales</taxon>
        <taxon>Lusitaniellaceae</taxon>
        <taxon>Lusitaniella</taxon>
    </lineage>
</organism>
<dbReference type="InterPro" id="IPR036514">
    <property type="entry name" value="SGNH_hydro_sf"/>
</dbReference>
<name>A0A8J7DSV8_9CYAN</name>
<accession>A0A8J7DSV8</accession>